<dbReference type="Gene3D" id="3.90.190.20">
    <property type="entry name" value="Mur ligase, C-terminal domain"/>
    <property type="match status" value="1"/>
</dbReference>
<feature type="binding site" evidence="19">
    <location>
        <position position="115"/>
    </location>
    <ligand>
        <name>Mg(2+)</name>
        <dbReference type="ChEBI" id="CHEBI:18420"/>
        <label>1</label>
    </ligand>
</feature>
<dbReference type="EMBL" id="RCHS01002719">
    <property type="protein sequence ID" value="RMX46176.1"/>
    <property type="molecule type" value="Genomic_DNA"/>
</dbReference>
<comment type="catalytic activity">
    <reaction evidence="16 17">
        <text>(6S)-5,6,7,8-tetrahydrofolyl-(gamma-L-Glu)(n) + L-glutamate + ATP = (6S)-5,6,7,8-tetrahydrofolyl-(gamma-L-Glu)(n+1) + ADP + phosphate + H(+)</text>
        <dbReference type="Rhea" id="RHEA:10580"/>
        <dbReference type="Rhea" id="RHEA-COMP:14738"/>
        <dbReference type="Rhea" id="RHEA-COMP:14740"/>
        <dbReference type="ChEBI" id="CHEBI:15378"/>
        <dbReference type="ChEBI" id="CHEBI:29985"/>
        <dbReference type="ChEBI" id="CHEBI:30616"/>
        <dbReference type="ChEBI" id="CHEBI:43474"/>
        <dbReference type="ChEBI" id="CHEBI:141005"/>
        <dbReference type="ChEBI" id="CHEBI:456216"/>
        <dbReference type="EC" id="6.3.2.17"/>
    </reaction>
</comment>
<evidence type="ECO:0000256" key="2">
    <source>
        <dbReference type="ARBA" id="ARBA00004305"/>
    </source>
</evidence>
<keyword evidence="15" id="KW-0472">Membrane</keyword>
<dbReference type="GO" id="GO:0005759">
    <property type="term" value="C:mitochondrial matrix"/>
    <property type="evidence" value="ECO:0007669"/>
    <property type="project" value="UniProtKB-SubCell"/>
</dbReference>
<comment type="cofactor">
    <cofactor evidence="17">
        <name>a monovalent cation</name>
        <dbReference type="ChEBI" id="CHEBI:60242"/>
    </cofactor>
    <text evidence="17">A monovalent cation.</text>
</comment>
<dbReference type="PROSITE" id="PS01012">
    <property type="entry name" value="FOLYLPOLYGLU_SYNT_2"/>
    <property type="match status" value="1"/>
</dbReference>
<dbReference type="PIRSF" id="PIRSF038895">
    <property type="entry name" value="FPGS"/>
    <property type="match status" value="1"/>
</dbReference>
<dbReference type="InterPro" id="IPR036565">
    <property type="entry name" value="Mur-like_cat_sf"/>
</dbReference>
<feature type="binding site" evidence="19">
    <location>
        <position position="218"/>
    </location>
    <ligand>
        <name>Mg(2+)</name>
        <dbReference type="ChEBI" id="CHEBI:18420"/>
        <label>1</label>
    </ligand>
</feature>
<evidence type="ECO:0000256" key="12">
    <source>
        <dbReference type="ARBA" id="ARBA00022840"/>
    </source>
</evidence>
<evidence type="ECO:0000313" key="22">
    <source>
        <dbReference type="Proteomes" id="UP000275408"/>
    </source>
</evidence>
<keyword evidence="8 17" id="KW-0436">Ligase</keyword>
<reference evidence="21 22" key="1">
    <citation type="journal article" date="2018" name="Sci. Rep.">
        <title>Comparative analysis of the Pocillopora damicornis genome highlights role of immune system in coral evolution.</title>
        <authorList>
            <person name="Cunning R."/>
            <person name="Bay R.A."/>
            <person name="Gillette P."/>
            <person name="Baker A.C."/>
            <person name="Traylor-Knowles N."/>
        </authorList>
    </citation>
    <scope>NUCLEOTIDE SEQUENCE [LARGE SCALE GENOMIC DNA]</scope>
    <source>
        <strain evidence="21">RSMAS</strain>
        <tissue evidence="21">Whole animal</tissue>
    </source>
</reference>
<feature type="binding site" evidence="18">
    <location>
        <position position="369"/>
    </location>
    <ligand>
        <name>ATP</name>
        <dbReference type="ChEBI" id="CHEBI:30616"/>
    </ligand>
</feature>
<evidence type="ECO:0000256" key="8">
    <source>
        <dbReference type="ARBA" id="ARBA00022598"/>
    </source>
</evidence>
<dbReference type="SUPFAM" id="SSF53623">
    <property type="entry name" value="MurD-like peptide ligases, catalytic domain"/>
    <property type="match status" value="1"/>
</dbReference>
<dbReference type="UniPathway" id="UPA00850"/>
<dbReference type="FunFam" id="3.40.1190.10:FF:000020">
    <property type="entry name" value="Folylpolyglutamate synthase"/>
    <property type="match status" value="1"/>
</dbReference>
<evidence type="ECO:0000256" key="18">
    <source>
        <dbReference type="PIRSR" id="PIRSR038895-1"/>
    </source>
</evidence>
<evidence type="ECO:0000256" key="14">
    <source>
        <dbReference type="ARBA" id="ARBA00023128"/>
    </source>
</evidence>
<evidence type="ECO:0000256" key="5">
    <source>
        <dbReference type="ARBA" id="ARBA00008276"/>
    </source>
</evidence>
<comment type="pathway">
    <text evidence="4 17">Cofactor biosynthesis; tetrahydrofolylpolyglutamate biosynthesis.</text>
</comment>
<gene>
    <name evidence="21" type="ORF">pdam_00007824</name>
</gene>
<dbReference type="InterPro" id="IPR001645">
    <property type="entry name" value="Folylpolyglutamate_synth"/>
</dbReference>
<feature type="region of interest" description="Disordered" evidence="20">
    <location>
        <begin position="312"/>
        <end position="335"/>
    </location>
</feature>
<evidence type="ECO:0000256" key="7">
    <source>
        <dbReference type="ARBA" id="ARBA00022563"/>
    </source>
</evidence>
<comment type="subcellular location">
    <subcellularLocation>
        <location evidence="3">Cytoplasm</location>
    </subcellularLocation>
    <subcellularLocation>
        <location evidence="1">Mitochondrion inner membrane</location>
    </subcellularLocation>
    <subcellularLocation>
        <location evidence="2">Mitochondrion matrix</location>
    </subcellularLocation>
</comment>
<name>A0A3M6TXT6_POCDA</name>
<dbReference type="PANTHER" id="PTHR11136:SF5">
    <property type="entry name" value="FOLYLPOLYGLUTAMATE SYNTHASE, MITOCHONDRIAL"/>
    <property type="match status" value="1"/>
</dbReference>
<evidence type="ECO:0000256" key="11">
    <source>
        <dbReference type="ARBA" id="ARBA00022792"/>
    </source>
</evidence>
<keyword evidence="10 18" id="KW-0547">Nucleotide-binding</keyword>
<keyword evidence="9 19" id="KW-0479">Metal-binding</keyword>
<feature type="binding site" evidence="19">
    <location>
        <position position="190"/>
    </location>
    <ligand>
        <name>Mg(2+)</name>
        <dbReference type="ChEBI" id="CHEBI:18420"/>
        <label>1</label>
    </ligand>
</feature>
<dbReference type="OrthoDB" id="5212574at2759"/>
<evidence type="ECO:0000256" key="10">
    <source>
        <dbReference type="ARBA" id="ARBA00022741"/>
    </source>
</evidence>
<evidence type="ECO:0000256" key="3">
    <source>
        <dbReference type="ARBA" id="ARBA00004496"/>
    </source>
</evidence>
<dbReference type="GO" id="GO:0005829">
    <property type="term" value="C:cytosol"/>
    <property type="evidence" value="ECO:0007669"/>
    <property type="project" value="TreeGrafter"/>
</dbReference>
<sequence length="586" mass="65318">MVSICKYMVSRRFTTAVQLSAEIMQQRTYEDAVKKLNSLQTNAQVLEQIRKTRGRLAQNNLPEMRSFTERAGVKMEDLDKLSIIHISGTKGKGSTCAFCESILRHEGLKTGFYSSPHLMEVRERIRINGKPLPKETFAKYFFDCWDNLLNNGDVSTKEEGKNSMPAYFRFLTLMSFHVFLKEKVDVVILEVGIGGAYDSTNIIRNPVACGVTSLGMDHVSTLGGTIESIAWQKAGIFKPGVPAFTVPQPETALDVVANRAKEIKAPLHIIPPLDDYPGGLPVLGLEGDHQLLNASLAVQLCQTWVSRRYTKDDNHEVENETSVEEAPREEKLSSEPLTKKAKIEVPVAQTFEISNTFRSGLKNTRWCGRNQVIVRPAVTFYLDGAHTPRSMEACARWFKRRADEEKEKESGTVARVLLFNLTGGRDPHGLLKPVMKCDFDHAIFCPNNINLNLKSSDSDLTNFTVSRDNQLRWCVENQRVWMALRGAGFQAHADPTGNCTEITNGHHVIKNGLDDGPYSTIFPCVSQAIRWLLGGKDPLIEEFCQEDLPVPDFITKASRVQVLVGGSLHLVGTVMKVLGPEIVGDV</sequence>
<proteinExistence type="inferred from homology"/>
<dbReference type="GO" id="GO:0005743">
    <property type="term" value="C:mitochondrial inner membrane"/>
    <property type="evidence" value="ECO:0007669"/>
    <property type="project" value="UniProtKB-SubCell"/>
</dbReference>
<dbReference type="EC" id="6.3.2.17" evidence="17"/>
<evidence type="ECO:0000256" key="16">
    <source>
        <dbReference type="ARBA" id="ARBA00047493"/>
    </source>
</evidence>
<dbReference type="Proteomes" id="UP000275408">
    <property type="component" value="Unassembled WGS sequence"/>
</dbReference>
<dbReference type="InterPro" id="IPR023600">
    <property type="entry name" value="Folylpolyglutamate_synth_euk"/>
</dbReference>
<evidence type="ECO:0000313" key="21">
    <source>
        <dbReference type="EMBL" id="RMX46176.1"/>
    </source>
</evidence>
<dbReference type="PANTHER" id="PTHR11136">
    <property type="entry name" value="FOLYLPOLYGLUTAMATE SYNTHASE-RELATED"/>
    <property type="match status" value="1"/>
</dbReference>
<comment type="function">
    <text evidence="17">Catalyzes conversion of folates to polyglutamate derivatives allowing concentration of folate compounds in the cell and the intracellular retention of these cofactors, which are important substrates for most of the folate-dependent enzymes that are involved in one-carbon transfer reactions involved in purine, pyrimidine and amino acid synthesis.</text>
</comment>
<accession>A0A3M6TXT6</accession>
<feature type="binding site" evidence="18">
    <location>
        <position position="383"/>
    </location>
    <ligand>
        <name>ATP</name>
        <dbReference type="ChEBI" id="CHEBI:30616"/>
    </ligand>
</feature>
<evidence type="ECO:0000256" key="6">
    <source>
        <dbReference type="ARBA" id="ARBA00022490"/>
    </source>
</evidence>
<evidence type="ECO:0000256" key="15">
    <source>
        <dbReference type="ARBA" id="ARBA00023136"/>
    </source>
</evidence>
<feature type="compositionally biased region" description="Basic and acidic residues" evidence="20">
    <location>
        <begin position="325"/>
        <end position="335"/>
    </location>
</feature>
<keyword evidence="11" id="KW-0999">Mitochondrion inner membrane</keyword>
<dbReference type="GO" id="GO:0004326">
    <property type="term" value="F:tetrahydrofolylpolyglutamate synthase activity"/>
    <property type="evidence" value="ECO:0007669"/>
    <property type="project" value="UniProtKB-EC"/>
</dbReference>
<dbReference type="InterPro" id="IPR018109">
    <property type="entry name" value="Folylpolyglutamate_synth_CS"/>
</dbReference>
<evidence type="ECO:0000256" key="4">
    <source>
        <dbReference type="ARBA" id="ARBA00005150"/>
    </source>
</evidence>
<organism evidence="21 22">
    <name type="scientific">Pocillopora damicornis</name>
    <name type="common">Cauliflower coral</name>
    <name type="synonym">Millepora damicornis</name>
    <dbReference type="NCBI Taxonomy" id="46731"/>
    <lineage>
        <taxon>Eukaryota</taxon>
        <taxon>Metazoa</taxon>
        <taxon>Cnidaria</taxon>
        <taxon>Anthozoa</taxon>
        <taxon>Hexacorallia</taxon>
        <taxon>Scleractinia</taxon>
        <taxon>Astrocoeniina</taxon>
        <taxon>Pocilloporidae</taxon>
        <taxon>Pocillopora</taxon>
    </lineage>
</organism>
<dbReference type="Gene3D" id="3.40.1190.10">
    <property type="entry name" value="Mur-like, catalytic domain"/>
    <property type="match status" value="1"/>
</dbReference>
<evidence type="ECO:0000256" key="17">
    <source>
        <dbReference type="PIRNR" id="PIRNR038895"/>
    </source>
</evidence>
<dbReference type="AlphaFoldDB" id="A0A3M6TXT6"/>
<keyword evidence="14" id="KW-0496">Mitochondrion</keyword>
<dbReference type="GO" id="GO:0006730">
    <property type="term" value="P:one-carbon metabolic process"/>
    <property type="evidence" value="ECO:0007669"/>
    <property type="project" value="UniProtKB-KW"/>
</dbReference>
<comment type="caution">
    <text evidence="21">The sequence shown here is derived from an EMBL/GenBank/DDBJ whole genome shotgun (WGS) entry which is preliminary data.</text>
</comment>
<evidence type="ECO:0000256" key="1">
    <source>
        <dbReference type="ARBA" id="ARBA00004273"/>
    </source>
</evidence>
<dbReference type="OMA" id="ESLDCCM"/>
<dbReference type="GO" id="GO:0005524">
    <property type="term" value="F:ATP binding"/>
    <property type="evidence" value="ECO:0007669"/>
    <property type="project" value="UniProtKB-KW"/>
</dbReference>
<keyword evidence="22" id="KW-1185">Reference proteome</keyword>
<protein>
    <recommendedName>
        <fullName evidence="17">Folylpolyglutamate synthase</fullName>
        <ecNumber evidence="17">6.3.2.17</ecNumber>
    </recommendedName>
    <alternativeName>
        <fullName evidence="17">Folylpoly-gamma-glutamate synthetase</fullName>
    </alternativeName>
    <alternativeName>
        <fullName evidence="17">Tetrahydrofolylpolyglutamate synthase</fullName>
    </alternativeName>
</protein>
<dbReference type="GO" id="GO:0046872">
    <property type="term" value="F:metal ion binding"/>
    <property type="evidence" value="ECO:0007669"/>
    <property type="project" value="UniProtKB-KW"/>
</dbReference>
<evidence type="ECO:0000256" key="20">
    <source>
        <dbReference type="SAM" id="MobiDB-lite"/>
    </source>
</evidence>
<keyword evidence="7 17" id="KW-0554">One-carbon metabolism</keyword>
<dbReference type="InterPro" id="IPR036615">
    <property type="entry name" value="Mur_ligase_C_dom_sf"/>
</dbReference>
<evidence type="ECO:0000256" key="13">
    <source>
        <dbReference type="ARBA" id="ARBA00022842"/>
    </source>
</evidence>
<evidence type="ECO:0000256" key="9">
    <source>
        <dbReference type="ARBA" id="ARBA00022723"/>
    </source>
</evidence>
<dbReference type="NCBIfam" id="TIGR01499">
    <property type="entry name" value="folC"/>
    <property type="match status" value="1"/>
</dbReference>
<keyword evidence="6" id="KW-0963">Cytoplasm</keyword>
<evidence type="ECO:0000256" key="19">
    <source>
        <dbReference type="PIRSR" id="PIRSR038895-2"/>
    </source>
</evidence>
<dbReference type="SUPFAM" id="SSF53244">
    <property type="entry name" value="MurD-like peptide ligases, peptide-binding domain"/>
    <property type="match status" value="1"/>
</dbReference>
<comment type="similarity">
    <text evidence="5 17">Belongs to the folylpolyglutamate synthase family.</text>
</comment>
<keyword evidence="13 19" id="KW-0460">Magnesium</keyword>
<dbReference type="PROSITE" id="PS01011">
    <property type="entry name" value="FOLYLPOLYGLU_SYNT_1"/>
    <property type="match status" value="1"/>
</dbReference>
<keyword evidence="12 18" id="KW-0067">ATP-binding</keyword>
<dbReference type="STRING" id="46731.A0A3M6TXT6"/>